<evidence type="ECO:0000256" key="3">
    <source>
        <dbReference type="SAM" id="SignalP"/>
    </source>
</evidence>
<dbReference type="Gene3D" id="2.60.40.4270">
    <property type="entry name" value="Listeria-Bacteroides repeat domain"/>
    <property type="match status" value="4"/>
</dbReference>
<organism evidence="4 5">
    <name type="scientific">Blautia obeum</name>
    <dbReference type="NCBI Taxonomy" id="40520"/>
    <lineage>
        <taxon>Bacteria</taxon>
        <taxon>Bacillati</taxon>
        <taxon>Bacillota</taxon>
        <taxon>Clostridia</taxon>
        <taxon>Lachnospirales</taxon>
        <taxon>Lachnospiraceae</taxon>
        <taxon>Blautia</taxon>
    </lineage>
</organism>
<keyword evidence="3" id="KW-0732">Signal</keyword>
<feature type="compositionally biased region" description="Pro residues" evidence="2">
    <location>
        <begin position="98"/>
        <end position="120"/>
    </location>
</feature>
<reference evidence="4 5" key="1">
    <citation type="submission" date="2015-09" db="EMBL/GenBank/DDBJ databases">
        <authorList>
            <consortium name="Pathogen Informatics"/>
        </authorList>
    </citation>
    <scope>NUCLEOTIDE SEQUENCE [LARGE SCALE GENOMIC DNA]</scope>
    <source>
        <strain evidence="4 5">2789STDY5834861</strain>
    </source>
</reference>
<protein>
    <submittedName>
        <fullName evidence="4">Listeria-Bacteroides repeat domain (List_Bact_rpt)</fullName>
    </submittedName>
</protein>
<evidence type="ECO:0000313" key="5">
    <source>
        <dbReference type="Proteomes" id="UP000095645"/>
    </source>
</evidence>
<dbReference type="AlphaFoldDB" id="A0A173ZQR5"/>
<dbReference type="GO" id="GO:0030313">
    <property type="term" value="C:cell envelope"/>
    <property type="evidence" value="ECO:0007669"/>
    <property type="project" value="UniProtKB-SubCell"/>
</dbReference>
<dbReference type="Pfam" id="PF09479">
    <property type="entry name" value="Flg_new"/>
    <property type="match status" value="4"/>
</dbReference>
<dbReference type="EMBL" id="CYZP01000007">
    <property type="protein sequence ID" value="CUN77575.1"/>
    <property type="molecule type" value="Genomic_DNA"/>
</dbReference>
<feature type="region of interest" description="Disordered" evidence="2">
    <location>
        <begin position="45"/>
        <end position="123"/>
    </location>
</feature>
<feature type="compositionally biased region" description="Low complexity" evidence="2">
    <location>
        <begin position="70"/>
        <end position="97"/>
    </location>
</feature>
<dbReference type="InterPro" id="IPR042229">
    <property type="entry name" value="Listeria/Bacterioides_rpt_sf"/>
</dbReference>
<gene>
    <name evidence="4" type="ORF">ERS852476_01048</name>
</gene>
<proteinExistence type="predicted"/>
<dbReference type="Gene3D" id="3.40.50.1110">
    <property type="entry name" value="SGNH hydrolase"/>
    <property type="match status" value="1"/>
</dbReference>
<evidence type="ECO:0000256" key="2">
    <source>
        <dbReference type="SAM" id="MobiDB-lite"/>
    </source>
</evidence>
<evidence type="ECO:0000313" key="4">
    <source>
        <dbReference type="EMBL" id="CUN77575.1"/>
    </source>
</evidence>
<evidence type="ECO:0000256" key="1">
    <source>
        <dbReference type="ARBA" id="ARBA00004196"/>
    </source>
</evidence>
<sequence length="803" mass="89003">MYRKRHKRGKRLASVFLTVALITATVPVQAAEFGTPDSFEEIFSSGEEDSCITDTENTLPAASDSEKVMASELSPTPTPTATSTPEGTPALTETPTPSVTPMPSSTPTPSVTPSPSPTPTINPEKEVMLRFIDGEGNECEQLRTVMSWGESLILPNVPDTGAPDMWKLEKNEKLGDAITLKGGDILTLKKGESWNLFLEKGILNFYMPKKCTVSLYNNSGTSVFSNGILQAYETKNVILPDMPSSKYINYGWTDTKRSSAVKYKLNSEFTVTGDTDFYIVRRTALQVNFKTNTGASNSKFTRLNQKVGKGLTVTMPQVPVKTGYQSLGWSKSKKASKADYKAGQNVTISKTLTLYAVYKKLPYTVTFNNNNGTSTSKIYTSLTIYASKNQKVTLPDVPKVKGYTNLGWTTVKGETEPEYSAGDTVKITKATRFYAVRRKSNYYTVSYYLGNGSTNAAYQKLTQTVEEGTVVTFAKVPARTGYVNQGWSSKKNSEKATAKAKCTVNKNITLYAVQKKAVQLTFHRCDGSIWQKTTLAKGSSYSLPGVRDAEGYTFMGWSTKPMQSVSPQYEAEEKITVNGNVDLYAVVFNRTTETDLTEDQLPQVDIYKYKQVIFVGDSRTEFMENVLTGMGESVTKNVKFVCSAGKGLDWFTTTGWAQLYSIVQHDSNSILSKKTAVIFNFGVNDLSKFADYAEYYNWIAPQLKSKGCELYFMSVNPVNRLMLPNAGRADRSEAAVRSFNQYMKANLSSAYTYIDMYSYLKSTGYSFASDHYGTGTVDDGLHYTTRTYKRIFAKCMDSLRVPA</sequence>
<comment type="subcellular location">
    <subcellularLocation>
        <location evidence="1">Cell envelope</location>
    </subcellularLocation>
</comment>
<accession>A0A173ZQR5</accession>
<dbReference type="InterPro" id="IPR013378">
    <property type="entry name" value="InlB-like_B-rpt"/>
</dbReference>
<feature type="chain" id="PRO_5008017092" evidence="3">
    <location>
        <begin position="31"/>
        <end position="803"/>
    </location>
</feature>
<dbReference type="SUPFAM" id="SSF52266">
    <property type="entry name" value="SGNH hydrolase"/>
    <property type="match status" value="1"/>
</dbReference>
<dbReference type="Proteomes" id="UP000095645">
    <property type="component" value="Unassembled WGS sequence"/>
</dbReference>
<dbReference type="InterPro" id="IPR036514">
    <property type="entry name" value="SGNH_hydro_sf"/>
</dbReference>
<name>A0A173ZQR5_9FIRM</name>
<feature type="signal peptide" evidence="3">
    <location>
        <begin position="1"/>
        <end position="30"/>
    </location>
</feature>
<dbReference type="RefSeq" id="WP_055057653.1">
    <property type="nucleotide sequence ID" value="NZ_CYZP01000007.1"/>
</dbReference>